<dbReference type="EMBL" id="AMFJ01000176">
    <property type="protein sequence ID" value="EKE29430.1"/>
    <property type="molecule type" value="Genomic_DNA"/>
</dbReference>
<sequence>MKALCGILPFIWTKGVCSMKSFILRSLLVCTQIMEFGFVSSILSRIWFLIWSHFSWARIKRGSSRCRFLSRRVFSRFTSLKIRFGSRRRNTLSPFSPSISNLMNLSLFCLNESRVQPFSFMKPSVSVSARCSFPWRWMKVFLESQKAFMSINMALLDANSSESTFDMIIMAQEKLFSKSSIGMATALEFIGSLTIYFQSFIQLTTTRCHQFFSFASNQRETEVMIAHHFSSSSRNLFSVWLLLIDNGLQ</sequence>
<reference evidence="1" key="1">
    <citation type="journal article" date="2012" name="Science">
        <title>Fermentation, hydrogen, and sulfur metabolism in multiple uncultivated bacterial phyla.</title>
        <authorList>
            <person name="Wrighton K.C."/>
            <person name="Thomas B.C."/>
            <person name="Sharon I."/>
            <person name="Miller C.S."/>
            <person name="Castelle C.J."/>
            <person name="VerBerkmoes N.C."/>
            <person name="Wilkins M.J."/>
            <person name="Hettich R.L."/>
            <person name="Lipton M.S."/>
            <person name="Williams K.H."/>
            <person name="Long P.E."/>
            <person name="Banfield J.F."/>
        </authorList>
    </citation>
    <scope>NUCLEOTIDE SEQUENCE [LARGE SCALE GENOMIC DNA]</scope>
</reference>
<protein>
    <submittedName>
        <fullName evidence="1">Uncharacterized protein</fullName>
    </submittedName>
</protein>
<evidence type="ECO:0000313" key="1">
    <source>
        <dbReference type="EMBL" id="EKE29430.1"/>
    </source>
</evidence>
<proteinExistence type="predicted"/>
<accession>K2H0S7</accession>
<name>K2H0S7_9BACT</name>
<dbReference type="AlphaFoldDB" id="K2H0S7"/>
<comment type="caution">
    <text evidence="1">The sequence shown here is derived from an EMBL/GenBank/DDBJ whole genome shotgun (WGS) entry which is preliminary data.</text>
</comment>
<organism evidence="1">
    <name type="scientific">uncultured bacterium</name>
    <name type="common">gcode 4</name>
    <dbReference type="NCBI Taxonomy" id="1234023"/>
    <lineage>
        <taxon>Bacteria</taxon>
        <taxon>environmental samples</taxon>
    </lineage>
</organism>
<gene>
    <name evidence="1" type="ORF">ACD_2C00176G0001</name>
</gene>